<comment type="caution">
    <text evidence="2">The sequence shown here is derived from an EMBL/GenBank/DDBJ whole genome shotgun (WGS) entry which is preliminary data.</text>
</comment>
<organism evidence="2 3">
    <name type="scientific">Streptomyces roseolus</name>
    <dbReference type="NCBI Taxonomy" id="67358"/>
    <lineage>
        <taxon>Bacteria</taxon>
        <taxon>Bacillati</taxon>
        <taxon>Actinomycetota</taxon>
        <taxon>Actinomycetes</taxon>
        <taxon>Kitasatosporales</taxon>
        <taxon>Streptomycetaceae</taxon>
        <taxon>Streptomyces</taxon>
    </lineage>
</organism>
<evidence type="ECO:0000259" key="1">
    <source>
        <dbReference type="SMART" id="SM00939"/>
    </source>
</evidence>
<dbReference type="Pfam" id="PF08530">
    <property type="entry name" value="PepX_C"/>
    <property type="match status" value="1"/>
</dbReference>
<sequence>ALLETDLTLAGPIIANIVTAISTTDADFVVKIIDVFPDDFAYPSNSNYPMTGYQMLVRGEIMRGKFRKSFEQPIPFKPNTRELVRFQLPDIAHTFKKGHRLMVQVQSSWFPLADRNPQQFLDIFKAKASDFIKSTVKIYEPASYIEAPIISNSAAH</sequence>
<feature type="non-terminal residue" evidence="2">
    <location>
        <position position="1"/>
    </location>
</feature>
<gene>
    <name evidence="2" type="ORF">R2363_27465</name>
</gene>
<dbReference type="EMBL" id="JAWJZF010000473">
    <property type="protein sequence ID" value="MDX2295899.1"/>
    <property type="molecule type" value="Genomic_DNA"/>
</dbReference>
<keyword evidence="3" id="KW-1185">Reference proteome</keyword>
<dbReference type="SUPFAM" id="SSF49785">
    <property type="entry name" value="Galactose-binding domain-like"/>
    <property type="match status" value="1"/>
</dbReference>
<dbReference type="RefSeq" id="WP_319012087.1">
    <property type="nucleotide sequence ID" value="NZ_JAWJZF010000473.1"/>
</dbReference>
<dbReference type="InterPro" id="IPR008979">
    <property type="entry name" value="Galactose-bd-like_sf"/>
</dbReference>
<proteinExistence type="predicted"/>
<dbReference type="InterPro" id="IPR013736">
    <property type="entry name" value="Xaa-Pro_dipept_C"/>
</dbReference>
<reference evidence="2 3" key="1">
    <citation type="submission" date="2023-10" db="EMBL/GenBank/DDBJ databases">
        <authorList>
            <person name="Wang X.X."/>
        </authorList>
    </citation>
    <scope>NUCLEOTIDE SEQUENCE [LARGE SCALE GENOMIC DNA]</scope>
    <source>
        <strain evidence="2 3">NBRC 12816</strain>
    </source>
</reference>
<evidence type="ECO:0000313" key="2">
    <source>
        <dbReference type="EMBL" id="MDX2295899.1"/>
    </source>
</evidence>
<name>A0ABU4KDN9_9ACTN</name>
<dbReference type="Proteomes" id="UP001278571">
    <property type="component" value="Unassembled WGS sequence"/>
</dbReference>
<dbReference type="Gene3D" id="2.60.120.260">
    <property type="entry name" value="Galactose-binding domain-like"/>
    <property type="match status" value="1"/>
</dbReference>
<keyword evidence="2" id="KW-0378">Hydrolase</keyword>
<accession>A0ABU4KDN9</accession>
<feature type="domain" description="Xaa-Pro dipeptidyl-peptidase C-terminal" evidence="1">
    <location>
        <begin position="2"/>
        <end position="146"/>
    </location>
</feature>
<evidence type="ECO:0000313" key="3">
    <source>
        <dbReference type="Proteomes" id="UP001278571"/>
    </source>
</evidence>
<feature type="non-terminal residue" evidence="2">
    <location>
        <position position="156"/>
    </location>
</feature>
<protein>
    <submittedName>
        <fullName evidence="2">CocE/NonD family hydrolase C-terminal non-catalytic domain-containing protein</fullName>
    </submittedName>
</protein>
<dbReference type="SMART" id="SM00939">
    <property type="entry name" value="PepX_C"/>
    <property type="match status" value="1"/>
</dbReference>
<dbReference type="GO" id="GO:0016787">
    <property type="term" value="F:hydrolase activity"/>
    <property type="evidence" value="ECO:0007669"/>
    <property type="project" value="UniProtKB-KW"/>
</dbReference>